<accession>A0ABQ9YAF7</accession>
<gene>
    <name evidence="1" type="ORF">BLNAU_4164</name>
</gene>
<comment type="caution">
    <text evidence="1">The sequence shown here is derived from an EMBL/GenBank/DDBJ whole genome shotgun (WGS) entry which is preliminary data.</text>
</comment>
<name>A0ABQ9YAF7_9EUKA</name>
<reference evidence="1 2" key="1">
    <citation type="journal article" date="2022" name="bioRxiv">
        <title>Genomics of Preaxostyla Flagellates Illuminates Evolutionary Transitions and the Path Towards Mitochondrial Loss.</title>
        <authorList>
            <person name="Novak L.V.F."/>
            <person name="Treitli S.C."/>
            <person name="Pyrih J."/>
            <person name="Halakuc P."/>
            <person name="Pipaliya S.V."/>
            <person name="Vacek V."/>
            <person name="Brzon O."/>
            <person name="Soukal P."/>
            <person name="Eme L."/>
            <person name="Dacks J.B."/>
            <person name="Karnkowska A."/>
            <person name="Elias M."/>
            <person name="Hampl V."/>
        </authorList>
    </citation>
    <scope>NUCLEOTIDE SEQUENCE [LARGE SCALE GENOMIC DNA]</scope>
    <source>
        <strain evidence="1">NAU3</strain>
        <tissue evidence="1">Gut</tissue>
    </source>
</reference>
<dbReference type="EMBL" id="JARBJD010000020">
    <property type="protein sequence ID" value="KAK2960767.1"/>
    <property type="molecule type" value="Genomic_DNA"/>
</dbReference>
<protein>
    <submittedName>
        <fullName evidence="1">Uncharacterized protein</fullName>
    </submittedName>
</protein>
<organism evidence="1 2">
    <name type="scientific">Blattamonas nauphoetae</name>
    <dbReference type="NCBI Taxonomy" id="2049346"/>
    <lineage>
        <taxon>Eukaryota</taxon>
        <taxon>Metamonada</taxon>
        <taxon>Preaxostyla</taxon>
        <taxon>Oxymonadida</taxon>
        <taxon>Blattamonas</taxon>
    </lineage>
</organism>
<evidence type="ECO:0000313" key="1">
    <source>
        <dbReference type="EMBL" id="KAK2960767.1"/>
    </source>
</evidence>
<sequence length="299" mass="33467">MIDWTRQHLVLRRTHVHPSHPARIQQSPGALFPPHLQWKTVSPAEICTAIVSFTEPTVTTSVNITSKCLHMKKRKVLLYHTKQSDYLAAVNNPSTIVLLPSPQITQESLSSLSTIIQPKDSFSIVLDGIPRSETLLSILSRLPSFSLTSIRVLPSSNIQPTFLHNLHAANHPRSNFQLCVLEFLTLDELDRCYKHLLRTPLYPSASIVSPSMPAHDKEEATVHPNFSFFPPLDTLSQTDLQNPTVPPFPDPDSLRLPLDGLRNQLELALTPLHFSNDTQSGASGSSHYFQPSPDPYCYF</sequence>
<dbReference type="Proteomes" id="UP001281761">
    <property type="component" value="Unassembled WGS sequence"/>
</dbReference>
<keyword evidence="2" id="KW-1185">Reference proteome</keyword>
<evidence type="ECO:0000313" key="2">
    <source>
        <dbReference type="Proteomes" id="UP001281761"/>
    </source>
</evidence>
<proteinExistence type="predicted"/>